<dbReference type="Proteomes" id="UP001165190">
    <property type="component" value="Unassembled WGS sequence"/>
</dbReference>
<evidence type="ECO:0000313" key="1">
    <source>
        <dbReference type="EMBL" id="GMI99344.1"/>
    </source>
</evidence>
<keyword evidence="2" id="KW-1185">Reference proteome</keyword>
<accession>A0A9W7IML1</accession>
<proteinExistence type="predicted"/>
<gene>
    <name evidence="1" type="ORF">HRI_003603700</name>
</gene>
<dbReference type="AlphaFoldDB" id="A0A9W7IML1"/>
<name>A0A9W7IML1_HIBTR</name>
<evidence type="ECO:0008006" key="3">
    <source>
        <dbReference type="Google" id="ProtNLM"/>
    </source>
</evidence>
<comment type="caution">
    <text evidence="1">The sequence shown here is derived from an EMBL/GenBank/DDBJ whole genome shotgun (WGS) entry which is preliminary data.</text>
</comment>
<evidence type="ECO:0000313" key="2">
    <source>
        <dbReference type="Proteomes" id="UP001165190"/>
    </source>
</evidence>
<sequence>MNGGSSSSGIAVEKLVGNNYNYWRLCMEAFLQGQDLWDLIEGDDTSISEDTSQNVELRRKWKIKCGKALFALRTSISKEYIDHVRDLKSPKQVWETLQQLFTKKNTARLQFLENELALVTQGNLSIEEYFLKVKNLCSEISELDVEEPVSDARLRRYLIRGLRKDLMPFCFFNTRVGKSTFNF</sequence>
<dbReference type="OrthoDB" id="1626798at2759"/>
<protein>
    <recommendedName>
        <fullName evidence="3">DUF4219 domain-containing protein</fullName>
    </recommendedName>
</protein>
<organism evidence="1 2">
    <name type="scientific">Hibiscus trionum</name>
    <name type="common">Flower of an hour</name>
    <dbReference type="NCBI Taxonomy" id="183268"/>
    <lineage>
        <taxon>Eukaryota</taxon>
        <taxon>Viridiplantae</taxon>
        <taxon>Streptophyta</taxon>
        <taxon>Embryophyta</taxon>
        <taxon>Tracheophyta</taxon>
        <taxon>Spermatophyta</taxon>
        <taxon>Magnoliopsida</taxon>
        <taxon>eudicotyledons</taxon>
        <taxon>Gunneridae</taxon>
        <taxon>Pentapetalae</taxon>
        <taxon>rosids</taxon>
        <taxon>malvids</taxon>
        <taxon>Malvales</taxon>
        <taxon>Malvaceae</taxon>
        <taxon>Malvoideae</taxon>
        <taxon>Hibiscus</taxon>
    </lineage>
</organism>
<dbReference type="PANTHER" id="PTHR47481:SF36">
    <property type="entry name" value="CCHC-TYPE DOMAIN-CONTAINING PROTEIN"/>
    <property type="match status" value="1"/>
</dbReference>
<dbReference type="EMBL" id="BSYR01000034">
    <property type="protein sequence ID" value="GMI99344.1"/>
    <property type="molecule type" value="Genomic_DNA"/>
</dbReference>
<dbReference type="PANTHER" id="PTHR47481">
    <property type="match status" value="1"/>
</dbReference>
<dbReference type="Pfam" id="PF14223">
    <property type="entry name" value="Retrotran_gag_2"/>
    <property type="match status" value="1"/>
</dbReference>
<reference evidence="1" key="1">
    <citation type="submission" date="2023-05" db="EMBL/GenBank/DDBJ databases">
        <title>Genome and transcriptome analyses reveal genes involved in the formation of fine ridges on petal epidermal cells in Hibiscus trionum.</title>
        <authorList>
            <person name="Koshimizu S."/>
            <person name="Masuda S."/>
            <person name="Ishii T."/>
            <person name="Shirasu K."/>
            <person name="Hoshino A."/>
            <person name="Arita M."/>
        </authorList>
    </citation>
    <scope>NUCLEOTIDE SEQUENCE</scope>
    <source>
        <strain evidence="1">Hamamatsu line</strain>
    </source>
</reference>